<keyword evidence="5" id="KW-0804">Transcription</keyword>
<feature type="compositionally biased region" description="Low complexity" evidence="9">
    <location>
        <begin position="1343"/>
        <end position="1353"/>
    </location>
</feature>
<dbReference type="Proteomes" id="UP000184330">
    <property type="component" value="Unassembled WGS sequence"/>
</dbReference>
<feature type="compositionally biased region" description="Low complexity" evidence="9">
    <location>
        <begin position="1361"/>
        <end position="1397"/>
    </location>
</feature>
<dbReference type="SUPFAM" id="SSF63737">
    <property type="entry name" value="Leukotriene A4 hydrolase N-terminal domain"/>
    <property type="match status" value="1"/>
</dbReference>
<dbReference type="Gene3D" id="2.60.40.1730">
    <property type="entry name" value="tricorn interacting facor f3 domain"/>
    <property type="match status" value="1"/>
</dbReference>
<evidence type="ECO:0000313" key="12">
    <source>
        <dbReference type="EMBL" id="CZR55306.1"/>
    </source>
</evidence>
<evidence type="ECO:0000259" key="11">
    <source>
        <dbReference type="Pfam" id="PF25577"/>
    </source>
</evidence>
<dbReference type="Pfam" id="PF25316">
    <property type="entry name" value="TAF2_3rd"/>
    <property type="match status" value="1"/>
</dbReference>
<dbReference type="PANTHER" id="PTHR15137">
    <property type="entry name" value="TRANSCRIPTION INITIATION FACTOR TFIID"/>
    <property type="match status" value="1"/>
</dbReference>
<accession>A0A1L7WRA9</accession>
<dbReference type="EMBL" id="FJOG01000006">
    <property type="protein sequence ID" value="CZR55306.1"/>
    <property type="molecule type" value="Genomic_DNA"/>
</dbReference>
<dbReference type="InterPro" id="IPR057345">
    <property type="entry name" value="Ig-like_TAF2"/>
</dbReference>
<dbReference type="GO" id="GO:0003682">
    <property type="term" value="F:chromatin binding"/>
    <property type="evidence" value="ECO:0007669"/>
    <property type="project" value="TreeGrafter"/>
</dbReference>
<dbReference type="InterPro" id="IPR037813">
    <property type="entry name" value="TAF2"/>
</dbReference>
<evidence type="ECO:0000256" key="6">
    <source>
        <dbReference type="ARBA" id="ARBA00023242"/>
    </source>
</evidence>
<feature type="domain" description="Transcription initiation factor TFIID subunit 2 Ig-like" evidence="10">
    <location>
        <begin position="612"/>
        <end position="789"/>
    </location>
</feature>
<proteinExistence type="inferred from homology"/>
<evidence type="ECO:0000256" key="8">
    <source>
        <dbReference type="ARBA" id="ARBA00076306"/>
    </source>
</evidence>
<dbReference type="Gene3D" id="1.10.390.10">
    <property type="entry name" value="Neutral Protease Domain 2"/>
    <property type="match status" value="1"/>
</dbReference>
<dbReference type="GO" id="GO:0016251">
    <property type="term" value="F:RNA polymerase II general transcription initiation factor activity"/>
    <property type="evidence" value="ECO:0007669"/>
    <property type="project" value="TreeGrafter"/>
</dbReference>
<dbReference type="STRING" id="576137.A0A1L7WRA9"/>
<evidence type="ECO:0000256" key="1">
    <source>
        <dbReference type="ARBA" id="ARBA00004123"/>
    </source>
</evidence>
<dbReference type="GO" id="GO:0006367">
    <property type="term" value="P:transcription initiation at RNA polymerase II promoter"/>
    <property type="evidence" value="ECO:0007669"/>
    <property type="project" value="TreeGrafter"/>
</dbReference>
<feature type="compositionally biased region" description="Basic and acidic residues" evidence="9">
    <location>
        <begin position="1301"/>
        <end position="1314"/>
    </location>
</feature>
<feature type="compositionally biased region" description="Low complexity" evidence="9">
    <location>
        <begin position="1443"/>
        <end position="1454"/>
    </location>
</feature>
<feature type="region of interest" description="Disordered" evidence="9">
    <location>
        <begin position="1277"/>
        <end position="1478"/>
    </location>
</feature>
<name>A0A1L7WRA9_9HELO</name>
<feature type="compositionally biased region" description="Low complexity" evidence="9">
    <location>
        <begin position="1467"/>
        <end position="1478"/>
    </location>
</feature>
<dbReference type="SUPFAM" id="SSF55486">
    <property type="entry name" value="Metalloproteases ('zincins'), catalytic domain"/>
    <property type="match status" value="1"/>
</dbReference>
<dbReference type="Pfam" id="PF25577">
    <property type="entry name" value="TPR_TAF2_C"/>
    <property type="match status" value="1"/>
</dbReference>
<evidence type="ECO:0000256" key="9">
    <source>
        <dbReference type="SAM" id="MobiDB-lite"/>
    </source>
</evidence>
<dbReference type="FunFam" id="1.10.390.10:FF:000011">
    <property type="entry name" value="Transcription initiation factor TFIID subunit"/>
    <property type="match status" value="1"/>
</dbReference>
<evidence type="ECO:0000256" key="5">
    <source>
        <dbReference type="ARBA" id="ARBA00023163"/>
    </source>
</evidence>
<feature type="domain" description="Transcription initiation factor TFIID subunit 2 TPR repeats" evidence="11">
    <location>
        <begin position="795"/>
        <end position="1083"/>
    </location>
</feature>
<dbReference type="InterPro" id="IPR042097">
    <property type="entry name" value="Aminopeptidase_N-like_N_sf"/>
</dbReference>
<comment type="function">
    <text evidence="7">Functions as a component of the DNA-binding general transcription factor complex TFIID. Binding of TFIID to a promoter (with or without TATA element) is the initial step in pre-initiation complex (PIC) formation. TFIID plays a key role in the regulation of gene expression by RNA polymerase II through different activities such as transcription activator interaction, core promoter recognition and selectivity, TFIIA and TFIIB interaction, chromatin modification (histone acetylation by TAF1), facilitation of DNA opening and initiation of transcription.</text>
</comment>
<reference evidence="12 13" key="1">
    <citation type="submission" date="2016-03" db="EMBL/GenBank/DDBJ databases">
        <authorList>
            <person name="Ploux O."/>
        </authorList>
    </citation>
    <scope>NUCLEOTIDE SEQUENCE [LARGE SCALE GENOMIC DNA]</scope>
    <source>
        <strain evidence="12 13">UAMH 11012</strain>
    </source>
</reference>
<keyword evidence="6" id="KW-0539">Nucleus</keyword>
<comment type="subcellular location">
    <subcellularLocation>
        <location evidence="1">Nucleus</location>
    </subcellularLocation>
</comment>
<dbReference type="PANTHER" id="PTHR15137:SF9">
    <property type="entry name" value="TRANSCRIPTION INITIATION FACTOR TFIID SUBUNIT 2"/>
    <property type="match status" value="1"/>
</dbReference>
<dbReference type="GO" id="GO:0005669">
    <property type="term" value="C:transcription factor TFIID complex"/>
    <property type="evidence" value="ECO:0007669"/>
    <property type="project" value="InterPro"/>
</dbReference>
<evidence type="ECO:0000259" key="10">
    <source>
        <dbReference type="Pfam" id="PF25316"/>
    </source>
</evidence>
<evidence type="ECO:0000256" key="7">
    <source>
        <dbReference type="ARBA" id="ARBA00025346"/>
    </source>
</evidence>
<keyword evidence="13" id="KW-1185">Reference proteome</keyword>
<feature type="compositionally biased region" description="Pro residues" evidence="9">
    <location>
        <begin position="1277"/>
        <end position="1287"/>
    </location>
</feature>
<comment type="similarity">
    <text evidence="2">Belongs to the TAF2 family.</text>
</comment>
<sequence>MPGVLLDMETQGSSPSKVPEYGFVVSHQEVELDVDFSTQSLTGRVKITILPQTKDLRILKIDARQCAIPRGGVTVNDSPAHFEYEDPMEALTIPPAHAWSGEQYGMQRDRILPLTDNRKADGPLEITIPKHVRIEEVDPFSDNAASAVTSRAIGASAARVSSVALEGTNVPQSATTLTPKTAAEQSSRFQPLVISISFTAKNFRDGLHFVGVNEGDARFPHVYTRHSMDSGTASCIFPCIDDPAMRCTWEIRIKCSRTLGDALKRRPAPPKTRSLQATLARKGLASPVASAEEYEAPLSDEEKLLDMTVICSGELMNETTDLDDSSKKIVSFFCGSIVAPQHIGFAIGPFEQVDLSEFREVEDDEKLGQGQTVPVTGYCLPGRTDEVRYTCTPMAHALDYFMLNLGGYPFTECRFVFVDDQVADTEDAASLSLCSSRLLFGEDIIDPEPEVTRTLVHAIASQWIGVSIIPNARVDRWVTVGLSHFMTGIFMRSLCGHNEYAFRQKTLSDRLVELDIDRPSLYAIGEVLHLGAFELEFMELKAPLVIFILDKRIVKASGSAGISRVISKMITSANTGTSIDSVVSTEGFRRLCEKTTKYRQTEPFWNQWILGAGCPRFSISQKFNKKRLCIEMTISQKQDTLPTQRMLEKDSFMREFKEDIHGVYAAELQPVFTGPLTIRIHEADGTPYEHIVHIQEGTQKIEIPYNTKYKRLKRSRRQKERMNAGVEINADGGEEALYYSLGDVLSSPSDMKEWGLQDWDADTEQRMDQESYEWIRIDADFEWLCEKQFMAMPAYMYVSQLQQDRDVVAQQDSMLYLGNMNSHPLVATFLVRTLMDDRYFHGIRTMAAQYLKTHATAICNWVGLKHLEKAYQEFFCYPGGKTPKPNDFSDKKSYKVEMAICKSLSKIRDTQGNCPKDPRHFLLDMLRFNDNTSNEYSDNFKLANLLSCLTDSLIPVKDASNVLEFNDEEDEDHEADEFKKSVLDELDRYRRMDEWINSYQNVFTVTILDCKMRLMKAKVIPVDPLEFAQYLHDGTADRIRIKSFKSLVELGYLANNAVSTLLLNVMSTDSSPYTRSHIFEVFCYGLASMAFGENKPSEPAQAPQQKALTNGGDALNGGAMDVDGAHDGDLIMEQDTAALIDKRKADIARTTTIEGALAALKDELKDNQAFKDALWNAVKSPVIGVHEQSDLLDICFVLCDAVESLIIKLEYPRIWEVKHLGKGILHFTKTEKFRTKPSKPLLTVVPPAPRPAMPIKLSFSNTSSASALASAHVAKPVLPPTPKPAPPKIILGGAMKPPKRPAPDRTPSFEERPRKILKLPINTTKVKAIESLPPNPAQHRIKSSSAKSSSPSSRPSPSPGPRASITPSPSSTLSNGTLSGGTITAVPTSQPFASSPAAPTPPKPARKPLPDGSARTPLPDKTARKPLPGGSASERKPLPAAPPASAVEVAATPEKNSRIVKLKLNFKPKSTPSPTSPS</sequence>
<organism evidence="12 13">
    <name type="scientific">Phialocephala subalpina</name>
    <dbReference type="NCBI Taxonomy" id="576137"/>
    <lineage>
        <taxon>Eukaryota</taxon>
        <taxon>Fungi</taxon>
        <taxon>Dikarya</taxon>
        <taxon>Ascomycota</taxon>
        <taxon>Pezizomycotina</taxon>
        <taxon>Leotiomycetes</taxon>
        <taxon>Helotiales</taxon>
        <taxon>Mollisiaceae</taxon>
        <taxon>Phialocephala</taxon>
        <taxon>Phialocephala fortinii species complex</taxon>
    </lineage>
</organism>
<gene>
    <name evidence="12" type="ORF">PAC_05193</name>
</gene>
<protein>
    <recommendedName>
        <fullName evidence="3">Transcription initiation factor TFIID subunit 2</fullName>
    </recommendedName>
    <alternativeName>
        <fullName evidence="8">TBP-associated factor 2</fullName>
    </alternativeName>
</protein>
<evidence type="ECO:0000256" key="3">
    <source>
        <dbReference type="ARBA" id="ARBA00017363"/>
    </source>
</evidence>
<keyword evidence="4" id="KW-0805">Transcription regulation</keyword>
<dbReference type="GO" id="GO:0000976">
    <property type="term" value="F:transcription cis-regulatory region binding"/>
    <property type="evidence" value="ECO:0007669"/>
    <property type="project" value="TreeGrafter"/>
</dbReference>
<dbReference type="InterPro" id="IPR027268">
    <property type="entry name" value="Peptidase_M4/M1_CTD_sf"/>
</dbReference>
<evidence type="ECO:0000256" key="2">
    <source>
        <dbReference type="ARBA" id="ARBA00010937"/>
    </source>
</evidence>
<evidence type="ECO:0000313" key="13">
    <source>
        <dbReference type="Proteomes" id="UP000184330"/>
    </source>
</evidence>
<dbReference type="InterPro" id="IPR057991">
    <property type="entry name" value="TPR_TAF2_C"/>
</dbReference>
<evidence type="ECO:0000256" key="4">
    <source>
        <dbReference type="ARBA" id="ARBA00023015"/>
    </source>
</evidence>
<dbReference type="OrthoDB" id="308861at2759"/>
<dbReference type="CDD" id="cd09839">
    <property type="entry name" value="M1_like_TAF2"/>
    <property type="match status" value="1"/>
</dbReference>